<keyword evidence="2" id="KW-1185">Reference proteome</keyword>
<dbReference type="PANTHER" id="PTHR35368">
    <property type="entry name" value="HYDROPEROXIDE REDUCTASE"/>
    <property type="match status" value="1"/>
</dbReference>
<accession>A0A4Q8AJQ3</accession>
<proteinExistence type="predicted"/>
<dbReference type="InterPro" id="IPR015946">
    <property type="entry name" value="KH_dom-like_a/b"/>
</dbReference>
<dbReference type="InterPro" id="IPR003718">
    <property type="entry name" value="OsmC/Ohr_fam"/>
</dbReference>
<dbReference type="InterPro" id="IPR052924">
    <property type="entry name" value="OsmC/Ohr_hydroprdx_reductase"/>
</dbReference>
<dbReference type="InterPro" id="IPR036102">
    <property type="entry name" value="OsmC/Ohrsf"/>
</dbReference>
<sequence>MSVDAAVLTEPVPSAVPSITPEARQERLTAVATNWVGTLKEQPAKAQLVFSAQGEGVGSVGTTIRTGKHSFQIDEPAGLGGDNAAPNPVEVALAAIISCQVVTYRVWALNLGIVLDTIEASAEGDLDVHGFFGLDESVRPGFTAVRVTVNVSGPETEARYRELHAAVDAHCPVLDLFANPTPVQTTLIVD</sequence>
<gene>
    <name evidence="1" type="ORF">EV379_0359</name>
</gene>
<dbReference type="SUPFAM" id="SSF82784">
    <property type="entry name" value="OsmC-like"/>
    <property type="match status" value="1"/>
</dbReference>
<comment type="caution">
    <text evidence="1">The sequence shown here is derived from an EMBL/GenBank/DDBJ whole genome shotgun (WGS) entry which is preliminary data.</text>
</comment>
<dbReference type="Proteomes" id="UP000291483">
    <property type="component" value="Unassembled WGS sequence"/>
</dbReference>
<dbReference type="PANTHER" id="PTHR35368:SF1">
    <property type="entry name" value="HYDROPEROXIDE REDUCTASE"/>
    <property type="match status" value="1"/>
</dbReference>
<organism evidence="1 2">
    <name type="scientific">Microterricola gilva</name>
    <dbReference type="NCBI Taxonomy" id="393267"/>
    <lineage>
        <taxon>Bacteria</taxon>
        <taxon>Bacillati</taxon>
        <taxon>Actinomycetota</taxon>
        <taxon>Actinomycetes</taxon>
        <taxon>Micrococcales</taxon>
        <taxon>Microbacteriaceae</taxon>
        <taxon>Microterricola</taxon>
    </lineage>
</organism>
<dbReference type="OrthoDB" id="9811389at2"/>
<evidence type="ECO:0000313" key="1">
    <source>
        <dbReference type="EMBL" id="RZU64065.1"/>
    </source>
</evidence>
<reference evidence="1 2" key="1">
    <citation type="submission" date="2019-02" db="EMBL/GenBank/DDBJ databases">
        <title>Sequencing the genomes of 1000 actinobacteria strains.</title>
        <authorList>
            <person name="Klenk H.-P."/>
        </authorList>
    </citation>
    <scope>NUCLEOTIDE SEQUENCE [LARGE SCALE GENOMIC DNA]</scope>
    <source>
        <strain evidence="1 2">DSM 18319</strain>
    </source>
</reference>
<dbReference type="RefSeq" id="WP_130504644.1">
    <property type="nucleotide sequence ID" value="NZ_SHLC01000001.1"/>
</dbReference>
<dbReference type="Gene3D" id="3.30.300.20">
    <property type="match status" value="1"/>
</dbReference>
<protein>
    <submittedName>
        <fullName evidence="1">Putative OsmC-like protein</fullName>
    </submittedName>
</protein>
<name>A0A4Q8AJQ3_9MICO</name>
<dbReference type="AlphaFoldDB" id="A0A4Q8AJQ3"/>
<dbReference type="EMBL" id="SHLC01000001">
    <property type="protein sequence ID" value="RZU64065.1"/>
    <property type="molecule type" value="Genomic_DNA"/>
</dbReference>
<dbReference type="Pfam" id="PF02566">
    <property type="entry name" value="OsmC"/>
    <property type="match status" value="1"/>
</dbReference>
<evidence type="ECO:0000313" key="2">
    <source>
        <dbReference type="Proteomes" id="UP000291483"/>
    </source>
</evidence>